<dbReference type="EMBL" id="LJQI01000290">
    <property type="protein sequence ID" value="KPX25607.1"/>
    <property type="molecule type" value="Genomic_DNA"/>
</dbReference>
<evidence type="ECO:0000259" key="8">
    <source>
        <dbReference type="Pfam" id="PF13087"/>
    </source>
</evidence>
<evidence type="ECO:0000256" key="1">
    <source>
        <dbReference type="ARBA" id="ARBA00007913"/>
    </source>
</evidence>
<dbReference type="PANTHER" id="PTHR43788:SF8">
    <property type="entry name" value="DNA-BINDING PROTEIN SMUBP-2"/>
    <property type="match status" value="1"/>
</dbReference>
<keyword evidence="5 9" id="KW-0067">ATP-binding</keyword>
<dbReference type="PATRIC" id="fig|129137.4.peg.2094"/>
<evidence type="ECO:0000313" key="11">
    <source>
        <dbReference type="Proteomes" id="UP000050490"/>
    </source>
</evidence>
<keyword evidence="2" id="KW-0547">Nucleotide-binding</keyword>
<evidence type="ECO:0000313" key="12">
    <source>
        <dbReference type="Proteomes" id="UP000272627"/>
    </source>
</evidence>
<keyword evidence="4" id="KW-0347">Helicase</keyword>
<dbReference type="AlphaFoldDB" id="A0A0N8RGC5"/>
<dbReference type="InterPro" id="IPR027417">
    <property type="entry name" value="P-loop_NTPase"/>
</dbReference>
<dbReference type="CDD" id="cd17934">
    <property type="entry name" value="DEXXQc_Upf1-like"/>
    <property type="match status" value="1"/>
</dbReference>
<dbReference type="Pfam" id="PF10881">
    <property type="entry name" value="DUF2726"/>
    <property type="match status" value="1"/>
</dbReference>
<dbReference type="InterPro" id="IPR050534">
    <property type="entry name" value="Coronavir_polyprotein_1ab"/>
</dbReference>
<gene>
    <name evidence="9" type="ORF">ALO70_04937</name>
    <name evidence="10" type="ORF">ALQ86_05096</name>
</gene>
<reference evidence="9 11" key="1">
    <citation type="submission" date="2015-09" db="EMBL/GenBank/DDBJ databases">
        <title>Genome announcement of multiple Pseudomonas syringae strains.</title>
        <authorList>
            <person name="Thakur S."/>
            <person name="Wang P.W."/>
            <person name="Gong Y."/>
            <person name="Weir B.S."/>
            <person name="Guttman D.S."/>
        </authorList>
    </citation>
    <scope>NUCLEOTIDE SEQUENCE [LARGE SCALE GENOMIC DNA]</scope>
    <source>
        <strain evidence="9 11">ICMP4455</strain>
    </source>
</reference>
<dbReference type="Gene3D" id="3.40.960.10">
    <property type="entry name" value="VSR Endonuclease"/>
    <property type="match status" value="1"/>
</dbReference>
<protein>
    <submittedName>
        <fullName evidence="9">ATP-binding protein</fullName>
    </submittedName>
</protein>
<dbReference type="InterPro" id="IPR041677">
    <property type="entry name" value="DNA2/NAM7_AAA_11"/>
</dbReference>
<evidence type="ECO:0000256" key="2">
    <source>
        <dbReference type="ARBA" id="ARBA00022741"/>
    </source>
</evidence>
<feature type="domain" description="DUF2726" evidence="6">
    <location>
        <begin position="860"/>
        <end position="933"/>
    </location>
</feature>
<comment type="similarity">
    <text evidence="1">Belongs to the DNA2/NAM7 helicase family.</text>
</comment>
<dbReference type="SUPFAM" id="SSF52540">
    <property type="entry name" value="P-loop containing nucleoside triphosphate hydrolases"/>
    <property type="match status" value="1"/>
</dbReference>
<evidence type="ECO:0000313" key="9">
    <source>
        <dbReference type="EMBL" id="KPX25607.1"/>
    </source>
</evidence>
<comment type="caution">
    <text evidence="9">The sequence shown here is derived from an EMBL/GenBank/DDBJ whole genome shotgun (WGS) entry which is preliminary data.</text>
</comment>
<dbReference type="GO" id="GO:0005524">
    <property type="term" value="F:ATP binding"/>
    <property type="evidence" value="ECO:0007669"/>
    <property type="project" value="UniProtKB-KW"/>
</dbReference>
<evidence type="ECO:0000259" key="6">
    <source>
        <dbReference type="Pfam" id="PF10881"/>
    </source>
</evidence>
<proteinExistence type="inferred from homology"/>
<reference evidence="10 12" key="2">
    <citation type="submission" date="2018-08" db="EMBL/GenBank/DDBJ databases">
        <title>Recombination of ecologically and evolutionarily significant loci maintains genetic cohesion in the Pseudomonas syringae species complex.</title>
        <authorList>
            <person name="Dillon M."/>
            <person name="Thakur S."/>
            <person name="Almeida R.N.D."/>
            <person name="Weir B.S."/>
            <person name="Guttman D.S."/>
        </authorList>
    </citation>
    <scope>NUCLEOTIDE SEQUENCE [LARGE SCALE GENOMIC DNA]</scope>
    <source>
        <strain evidence="10 12">ICMP 8636</strain>
    </source>
</reference>
<dbReference type="PANTHER" id="PTHR43788">
    <property type="entry name" value="DNA2/NAM7 HELICASE FAMILY MEMBER"/>
    <property type="match status" value="1"/>
</dbReference>
<dbReference type="InterPro" id="IPR024402">
    <property type="entry name" value="DUF2726"/>
</dbReference>
<evidence type="ECO:0000256" key="3">
    <source>
        <dbReference type="ARBA" id="ARBA00022801"/>
    </source>
</evidence>
<dbReference type="GO" id="GO:0043139">
    <property type="term" value="F:5'-3' DNA helicase activity"/>
    <property type="evidence" value="ECO:0007669"/>
    <property type="project" value="TreeGrafter"/>
</dbReference>
<dbReference type="EMBL" id="RBOA01000320">
    <property type="protein sequence ID" value="RML98373.1"/>
    <property type="molecule type" value="Genomic_DNA"/>
</dbReference>
<evidence type="ECO:0000256" key="4">
    <source>
        <dbReference type="ARBA" id="ARBA00022806"/>
    </source>
</evidence>
<evidence type="ECO:0000313" key="10">
    <source>
        <dbReference type="EMBL" id="RML98373.1"/>
    </source>
</evidence>
<dbReference type="Proteomes" id="UP000050490">
    <property type="component" value="Unassembled WGS sequence"/>
</dbReference>
<name>A0A0N8RGC5_PSEA0</name>
<evidence type="ECO:0000259" key="7">
    <source>
        <dbReference type="Pfam" id="PF13086"/>
    </source>
</evidence>
<dbReference type="Proteomes" id="UP000272627">
    <property type="component" value="Unassembled WGS sequence"/>
</dbReference>
<accession>A0A0N8RGC5</accession>
<keyword evidence="3" id="KW-0378">Hydrolase</keyword>
<dbReference type="InterPro" id="IPR047187">
    <property type="entry name" value="SF1_C_Upf1"/>
</dbReference>
<organism evidence="9 11">
    <name type="scientific">Pseudomonas amygdali pv. eriobotryae</name>
    <dbReference type="NCBI Taxonomy" id="129137"/>
    <lineage>
        <taxon>Bacteria</taxon>
        <taxon>Pseudomonadati</taxon>
        <taxon>Pseudomonadota</taxon>
        <taxon>Gammaproteobacteria</taxon>
        <taxon>Pseudomonadales</taxon>
        <taxon>Pseudomonadaceae</taxon>
        <taxon>Pseudomonas</taxon>
        <taxon>Pseudomonas amygdali</taxon>
    </lineage>
</organism>
<dbReference type="CDD" id="cd18808">
    <property type="entry name" value="SF1_C_Upf1"/>
    <property type="match status" value="1"/>
</dbReference>
<dbReference type="Gene3D" id="3.40.50.300">
    <property type="entry name" value="P-loop containing nucleotide triphosphate hydrolases"/>
    <property type="match status" value="2"/>
</dbReference>
<feature type="domain" description="DNA2/NAM7 helicase-like C-terminal" evidence="8">
    <location>
        <begin position="597"/>
        <end position="753"/>
    </location>
</feature>
<dbReference type="GO" id="GO:0016787">
    <property type="term" value="F:hydrolase activity"/>
    <property type="evidence" value="ECO:0007669"/>
    <property type="project" value="UniProtKB-KW"/>
</dbReference>
<sequence>MIGPSPHVALALVRLAMPECHWLPESINSGSYGTDAYRRLSRLFKGFMVSIYVCGEDKTRQISGWDIKPDGKGDFTLTCHYPSQKTYSRPLSECRVVPTLELKDMLLLRKGSSEFNPVDRVEIYGDKHALVQYPGKPKKYIFNMDSVEFFSPTSITDEPAFTYFRSVATARVSAAAAGDKKGMAENIDRQMGGLSLSPATALHAYCKGQHGKLESSGNFIFPFGLNESQLRAVEQAFLSQVSVIEGPPGTGKTQTILNIIANILLQGKTVAVVSNNNSAVENVYEKLGKCGLDYLVARLGKNDNQKEFFANRPSRPSTDPSPAPAIEHIQAVLQQLKGYLGARNAVAQLQIEISELEIERRYLTEWQRDNGVAGPSLDRYKLSPQKTTDLMAYLEQLASERIRIKDRIELLFNFRILRTRPFDNWDKRMSAFYSLQLHYYDKVLQDKKTELAAHEEALRLGNFKALLEELTSSSMLHLKHHLHRHISDDDTFDTTYRKRLDAFLKRYPVIGSSTHSIVNSLGGKAVLDYVIIDEASQQDIVPGVLALSCAKNLIIVGDRKQLAHIPEKLGLEAPAPWYDCEKYSFLDSCVSVFGNSIPMTLLKEHYRCHPRIIQFCNQQFYDNQLVPMTMDNGEKPLTLLVTAKGNHTRNNSNLRELDSLLAVLEADGESLWEGEDGRGFIAPFKNQAMLSGSCLPTDFVRATVHKFQGRECDEIVFSTVLDKYKSPERLSFVDDARMVNVAVSRAKSRFTLVTGDNVFKTSNGHIAALIRYMEYYADDGQVHRAPVISAFDLLYKEYDRSLERLNKRLNPNDSLFKSEQIVAQILREALAQEPRRGIMFHREIRLMQLAAVARASFTERELEFMRNAARCDFVLYFKVGKTPLGVIEVDGGYHDDPLQIERDAVKNSILNKCGIPLLRLRTIESRIEEKVAAFLDQWTPRSPDEGSTAAPD</sequence>
<dbReference type="InterPro" id="IPR041679">
    <property type="entry name" value="DNA2/NAM7-like_C"/>
</dbReference>
<feature type="domain" description="DNA2/NAM7 helicase helicase" evidence="7">
    <location>
        <begin position="225"/>
        <end position="563"/>
    </location>
</feature>
<dbReference type="Pfam" id="PF13087">
    <property type="entry name" value="AAA_12"/>
    <property type="match status" value="1"/>
</dbReference>
<evidence type="ECO:0000256" key="5">
    <source>
        <dbReference type="ARBA" id="ARBA00022840"/>
    </source>
</evidence>
<dbReference type="Pfam" id="PF13086">
    <property type="entry name" value="AAA_11"/>
    <property type="match status" value="1"/>
</dbReference>